<sequence>MLTKIFRKLIYAVFAIMLLQSCERDMENYPQNDQTSIAKKWYEDNGKPFPLDWKKAQLINGNKSTMLVVPVQDGTILGWGYSMQQNLIFTIEGNKVASANKVSLFADTRTVAEFSEQAISNFVKKQVYRGDELGKVYYMVYDLNDTLLYSQSLDSSGLKMVNLQLKTKDADTNVNKENSKPDTSKNIPVVCSEWYLVQYYDDGTEYWTYLYTTCSGTATGGGGGGGGGNHGGGSGGTSSTSFVVAAPITTIDIQERLKCFNNVVNDANTKYKVTLNAHRIDLNSDKPGHAFLTIEKSNGTQLQRLSYGFYPQSGPSAATMLPVTSAMGEESSDYKRKSDARYSLSVTKAQFDAIISQSIALSKVPYDLNDNNCTHYATDVFNLLLPSNGQLNNNGFLTPDGVYTYLANLKQAGNPNVTLGRIDPPTSTNCQ</sequence>
<organism evidence="1 2">
    <name type="scientific">Chryseobacterium gambrini</name>
    <dbReference type="NCBI Taxonomy" id="373672"/>
    <lineage>
        <taxon>Bacteria</taxon>
        <taxon>Pseudomonadati</taxon>
        <taxon>Bacteroidota</taxon>
        <taxon>Flavobacteriia</taxon>
        <taxon>Flavobacteriales</taxon>
        <taxon>Weeksellaceae</taxon>
        <taxon>Chryseobacterium group</taxon>
        <taxon>Chryseobacterium</taxon>
    </lineage>
</organism>
<protein>
    <submittedName>
        <fullName evidence="1">Uncharacterized protein</fullName>
    </submittedName>
</protein>
<name>A0AAJ1R1Y1_9FLAO</name>
<dbReference type="AlphaFoldDB" id="A0AAJ1R1Y1"/>
<dbReference type="RefSeq" id="WP_214588926.1">
    <property type="nucleotide sequence ID" value="NZ_JAUHGV010000002.1"/>
</dbReference>
<evidence type="ECO:0000313" key="2">
    <source>
        <dbReference type="Proteomes" id="UP001225933"/>
    </source>
</evidence>
<accession>A0AAJ1R1Y1</accession>
<evidence type="ECO:0000313" key="1">
    <source>
        <dbReference type="EMBL" id="MDN4011485.1"/>
    </source>
</evidence>
<comment type="caution">
    <text evidence="1">The sequence shown here is derived from an EMBL/GenBank/DDBJ whole genome shotgun (WGS) entry which is preliminary data.</text>
</comment>
<dbReference type="Proteomes" id="UP001225933">
    <property type="component" value="Unassembled WGS sequence"/>
</dbReference>
<dbReference type="PROSITE" id="PS51257">
    <property type="entry name" value="PROKAR_LIPOPROTEIN"/>
    <property type="match status" value="1"/>
</dbReference>
<dbReference type="EMBL" id="JAUHGV010000002">
    <property type="protein sequence ID" value="MDN4011485.1"/>
    <property type="molecule type" value="Genomic_DNA"/>
</dbReference>
<proteinExistence type="predicted"/>
<reference evidence="1" key="1">
    <citation type="submission" date="2023-06" db="EMBL/GenBank/DDBJ databases">
        <title>Two Chryseobacterium gambrini strains from China.</title>
        <authorList>
            <person name="Zeng J."/>
            <person name="Wu Y."/>
        </authorList>
    </citation>
    <scope>NUCLEOTIDE SEQUENCE</scope>
    <source>
        <strain evidence="1">SQ219</strain>
    </source>
</reference>
<gene>
    <name evidence="1" type="ORF">QX233_03320</name>
</gene>